<dbReference type="InterPro" id="IPR024787">
    <property type="entry name" value="EcsC"/>
</dbReference>
<organism evidence="1 2">
    <name type="scientific">Geomicrobium halophilum</name>
    <dbReference type="NCBI Taxonomy" id="549000"/>
    <lineage>
        <taxon>Bacteria</taxon>
        <taxon>Bacillati</taxon>
        <taxon>Bacillota</taxon>
        <taxon>Bacilli</taxon>
        <taxon>Bacillales</taxon>
        <taxon>Geomicrobium</taxon>
    </lineage>
</organism>
<proteinExistence type="predicted"/>
<dbReference type="Proteomes" id="UP000568839">
    <property type="component" value="Unassembled WGS sequence"/>
</dbReference>
<dbReference type="EMBL" id="JACHHJ010000001">
    <property type="protein sequence ID" value="MBB6448157.1"/>
    <property type="molecule type" value="Genomic_DNA"/>
</dbReference>
<reference evidence="1 2" key="1">
    <citation type="submission" date="2020-08" db="EMBL/GenBank/DDBJ databases">
        <title>Genomic Encyclopedia of Type Strains, Phase IV (KMG-IV): sequencing the most valuable type-strain genomes for metagenomic binning, comparative biology and taxonomic classification.</title>
        <authorList>
            <person name="Goeker M."/>
        </authorList>
    </citation>
    <scope>NUCLEOTIDE SEQUENCE [LARGE SCALE GENOMIC DNA]</scope>
    <source>
        <strain evidence="1 2">DSM 21769</strain>
    </source>
</reference>
<evidence type="ECO:0000313" key="2">
    <source>
        <dbReference type="Proteomes" id="UP000568839"/>
    </source>
</evidence>
<dbReference type="PANTHER" id="PTHR41260:SF1">
    <property type="entry name" value="PROTEIN ECSC"/>
    <property type="match status" value="1"/>
</dbReference>
<gene>
    <name evidence="1" type="ORF">HNR44_000106</name>
</gene>
<accession>A0A841PGY5</accession>
<protein>
    <recommendedName>
        <fullName evidence="3">EcsC protein family protein</fullName>
    </recommendedName>
</protein>
<keyword evidence="2" id="KW-1185">Reference proteome</keyword>
<comment type="caution">
    <text evidence="1">The sequence shown here is derived from an EMBL/GenBank/DDBJ whole genome shotgun (WGS) entry which is preliminary data.</text>
</comment>
<dbReference type="Pfam" id="PF12787">
    <property type="entry name" value="EcsC"/>
    <property type="match status" value="1"/>
</dbReference>
<evidence type="ECO:0008006" key="3">
    <source>
        <dbReference type="Google" id="ProtNLM"/>
    </source>
</evidence>
<sequence>MSSPEQIQRRLEALQEWEEHYFQTRDTHFRSLEALQAETISRIPRRWNQKLMDAVDRFLFYTQSMILNTGVQREIEERILTTARVFRDDIEGIADVGKLRVEENKFILSQVMAKQRLLAFGQGGITGFGGPFLLASDIPLLMAINLRTVQLSALSFGYDLRHPAEMMIALKVFQVGSTPHSLQYQGWQELEWEKGNIVKEFPGLYEGDEQIIDEDWLQQPLRQVGKLTMIMLLRKKLIQGVPLIGIAYGAYSNYRFARQVSEIASGYYEKRNLLERWNNSGFA</sequence>
<dbReference type="AlphaFoldDB" id="A0A841PGY5"/>
<dbReference type="PANTHER" id="PTHR41260">
    <property type="entry name" value="PROTEIN ECSC"/>
    <property type="match status" value="1"/>
</dbReference>
<evidence type="ECO:0000313" key="1">
    <source>
        <dbReference type="EMBL" id="MBB6448157.1"/>
    </source>
</evidence>
<dbReference type="RefSeq" id="WP_184402185.1">
    <property type="nucleotide sequence ID" value="NZ_JACHHJ010000001.1"/>
</dbReference>
<name>A0A841PGY5_9BACL</name>